<dbReference type="OrthoDB" id="289296at2"/>
<comment type="caution">
    <text evidence="1">The sequence shown here is derived from an EMBL/GenBank/DDBJ whole genome shotgun (WGS) entry which is preliminary data.</text>
</comment>
<evidence type="ECO:0000313" key="2">
    <source>
        <dbReference type="Proteomes" id="UP000239532"/>
    </source>
</evidence>
<evidence type="ECO:0000313" key="1">
    <source>
        <dbReference type="EMBL" id="PRP67249.1"/>
    </source>
</evidence>
<keyword evidence="2" id="KW-1185">Reference proteome</keyword>
<protein>
    <submittedName>
        <fullName evidence="1">TIGR03643 family protein</fullName>
    </submittedName>
</protein>
<organism evidence="1 2">
    <name type="scientific">Nonlabens agnitus</name>
    <dbReference type="NCBI Taxonomy" id="870484"/>
    <lineage>
        <taxon>Bacteria</taxon>
        <taxon>Pseudomonadati</taxon>
        <taxon>Bacteroidota</taxon>
        <taxon>Flavobacteriia</taxon>
        <taxon>Flavobacteriales</taxon>
        <taxon>Flavobacteriaceae</taxon>
        <taxon>Nonlabens</taxon>
    </lineage>
</organism>
<dbReference type="Pfam" id="PF10985">
    <property type="entry name" value="DUF2805"/>
    <property type="match status" value="1"/>
</dbReference>
<dbReference type="EMBL" id="MQUC01000003">
    <property type="protein sequence ID" value="PRP67249.1"/>
    <property type="molecule type" value="Genomic_DNA"/>
</dbReference>
<dbReference type="AlphaFoldDB" id="A0A2S9WUW3"/>
<accession>A0A2S9WUW3</accession>
<dbReference type="InterPro" id="IPR019882">
    <property type="entry name" value="CHP03643"/>
</dbReference>
<gene>
    <name evidence="1" type="ORF">BST86_09110</name>
</gene>
<proteinExistence type="predicted"/>
<reference evidence="1 2" key="1">
    <citation type="submission" date="2016-11" db="EMBL/GenBank/DDBJ databases">
        <title>Trade-off between light-utilization and light-protection in marine flavobacteria.</title>
        <authorList>
            <person name="Kumagai Y."/>
        </authorList>
    </citation>
    <scope>NUCLEOTIDE SEQUENCE [LARGE SCALE GENOMIC DNA]</scope>
    <source>
        <strain evidence="1 2">JCM 17109</strain>
    </source>
</reference>
<sequence length="98" mass="11788">MARAKELIADLDERSIDRIIEMAWEDRTPFSAIEFQFGVTEAEVIKIMRDQMKPSSFRMWRARVQDRPTKHVALRDPEMDRFKCSRQRHITHNKISKR</sequence>
<dbReference type="RefSeq" id="WP_055413584.1">
    <property type="nucleotide sequence ID" value="NZ_MQUC01000003.1"/>
</dbReference>
<name>A0A2S9WUW3_9FLAO</name>
<dbReference type="Proteomes" id="UP000239532">
    <property type="component" value="Unassembled WGS sequence"/>
</dbReference>
<dbReference type="NCBIfam" id="TIGR03643">
    <property type="entry name" value="TIGR03643 family protein"/>
    <property type="match status" value="1"/>
</dbReference>